<dbReference type="Proteomes" id="UP000399805">
    <property type="component" value="Unassembled WGS sequence"/>
</dbReference>
<dbReference type="AlphaFoldDB" id="A0A6I8LMU0"/>
<accession>A0A6I8LMU0</accession>
<proteinExistence type="predicted"/>
<gene>
    <name evidence="1" type="ORF">AA23TX_03352</name>
</gene>
<dbReference type="EMBL" id="CABVGP010000001">
    <property type="protein sequence ID" value="VVJ18331.1"/>
    <property type="molecule type" value="Genomic_DNA"/>
</dbReference>
<protein>
    <submittedName>
        <fullName evidence="1">Uncharacterized protein</fullName>
    </submittedName>
</protein>
<evidence type="ECO:0000313" key="1">
    <source>
        <dbReference type="EMBL" id="VVJ18331.1"/>
    </source>
</evidence>
<name>A0A6I8LMU0_9PSEU</name>
<evidence type="ECO:0000313" key="2">
    <source>
        <dbReference type="Proteomes" id="UP000399805"/>
    </source>
</evidence>
<organism evidence="1 2">
    <name type="scientific">Amycolatopsis camponoti</name>
    <dbReference type="NCBI Taxonomy" id="2606593"/>
    <lineage>
        <taxon>Bacteria</taxon>
        <taxon>Bacillati</taxon>
        <taxon>Actinomycetota</taxon>
        <taxon>Actinomycetes</taxon>
        <taxon>Pseudonocardiales</taxon>
        <taxon>Pseudonocardiaceae</taxon>
        <taxon>Amycolatopsis</taxon>
    </lineage>
</organism>
<keyword evidence="2" id="KW-1185">Reference proteome</keyword>
<reference evidence="1 2" key="1">
    <citation type="submission" date="2019-09" db="EMBL/GenBank/DDBJ databases">
        <authorList>
            <person name="Leyn A S."/>
        </authorList>
    </citation>
    <scope>NUCLEOTIDE SEQUENCE [LARGE SCALE GENOMIC DNA]</scope>
    <source>
        <strain evidence="1">AA231_1</strain>
    </source>
</reference>
<sequence length="442" mass="48121">MIMDHALNAGQTRTLIARLAASSSDRAPHVLEPTELQRRIDRAEQTKDPVDILWLSQLQTQVCPAADLGDLVAGVHRELQRQISSDARVHVLRRGRDLLHRSQLATVLLRVEYDPQLRAGNLKYVQAANAAGKTAFASSSGLSDGIFLLDAYAGSLLAALAPSIWAFTAHRELGVITYTLGLPLAGTRGNAAELLHILSLQGDPNPFTVPMLSANAGTAAIDWWGSRLNELFGVLTDPAVFTDQNGEYRPIKHLHCRMTVEQLFRRVNSSQIARRDINARRVLLFTVLDTLERVTGRDLSKLCSLPFAQKTLDTLRAGMPADAAEVLLPAADRAVAALKQVQDGFFMGHQPGSGEVTLTHTDNTVARLDAAVAAADYIKVLRDATHGHGSNRSGRVDRTNALLAHHDGTIPHDLGLLGYLYLLDVLANPDNLRSHLYRGGKV</sequence>